<accession>A0ACB9RS30</accession>
<reference evidence="2" key="1">
    <citation type="journal article" date="2023" name="Front. Plant Sci.">
        <title>Chromosomal-level genome assembly of Melastoma candidum provides insights into trichome evolution.</title>
        <authorList>
            <person name="Zhong Y."/>
            <person name="Wu W."/>
            <person name="Sun C."/>
            <person name="Zou P."/>
            <person name="Liu Y."/>
            <person name="Dai S."/>
            <person name="Zhou R."/>
        </authorList>
    </citation>
    <scope>NUCLEOTIDE SEQUENCE [LARGE SCALE GENOMIC DNA]</scope>
</reference>
<evidence type="ECO:0000313" key="2">
    <source>
        <dbReference type="Proteomes" id="UP001057402"/>
    </source>
</evidence>
<gene>
    <name evidence="1" type="ORF">MLD38_007349</name>
</gene>
<organism evidence="1 2">
    <name type="scientific">Melastoma candidum</name>
    <dbReference type="NCBI Taxonomy" id="119954"/>
    <lineage>
        <taxon>Eukaryota</taxon>
        <taxon>Viridiplantae</taxon>
        <taxon>Streptophyta</taxon>
        <taxon>Embryophyta</taxon>
        <taxon>Tracheophyta</taxon>
        <taxon>Spermatophyta</taxon>
        <taxon>Magnoliopsida</taxon>
        <taxon>eudicotyledons</taxon>
        <taxon>Gunneridae</taxon>
        <taxon>Pentapetalae</taxon>
        <taxon>rosids</taxon>
        <taxon>malvids</taxon>
        <taxon>Myrtales</taxon>
        <taxon>Melastomataceae</taxon>
        <taxon>Melastomatoideae</taxon>
        <taxon>Melastomateae</taxon>
        <taxon>Melastoma</taxon>
    </lineage>
</organism>
<name>A0ACB9RS30_9MYRT</name>
<dbReference type="Proteomes" id="UP001057402">
    <property type="component" value="Chromosome 3"/>
</dbReference>
<sequence>MARKNVKREPDNAGVRPGKAAGKRKAEYAAGVAAATAEEEEERSFRAVKREKVSSRGVERERGESSRSQPQTSQDGDDIARRILRSQYRAVMNLISDERDDLLKADSQKFGSIITEVDKLHQLVQKPREQVADAEALLDISSTLVSSVKSHSSEGLTPLDFITGLIKGYGQPTGGFQTVEGDQAQINWKDLGIAVSPIFRKFNGCCTMLGPMDTQLKQRKVAVPRPRTRPAESARPDELDDVGVEEKTDTDKNMCTIFEILKKKKRVRLEALILNRKSFAQTIENLFALSFLVKDGRVEITLNDKGCHFASPMNAPDSQDVLSGNVSYSHFVFRFDYADWKMMMEVIPTGEELMPHRVSADNIPASQAEPVMCNSLAGQSTTPIRIFTRNRGLVIQDETVIEDSPEVECMKPGGTAIRKCKRKIV</sequence>
<proteinExistence type="predicted"/>
<dbReference type="EMBL" id="CM042882">
    <property type="protein sequence ID" value="KAI4381257.1"/>
    <property type="molecule type" value="Genomic_DNA"/>
</dbReference>
<keyword evidence="2" id="KW-1185">Reference proteome</keyword>
<evidence type="ECO:0000313" key="1">
    <source>
        <dbReference type="EMBL" id="KAI4381257.1"/>
    </source>
</evidence>
<comment type="caution">
    <text evidence="1">The sequence shown here is derived from an EMBL/GenBank/DDBJ whole genome shotgun (WGS) entry which is preliminary data.</text>
</comment>
<protein>
    <submittedName>
        <fullName evidence="1">Uncharacterized protein</fullName>
    </submittedName>
</protein>